<protein>
    <submittedName>
        <fullName evidence="1">Uncharacterized protein</fullName>
    </submittedName>
</protein>
<reference evidence="1 2" key="1">
    <citation type="journal article" date="2018" name="Front. Plant Sci.">
        <title>Red Clover (Trifolium pratense) and Zigzag Clover (T. medium) - A Picture of Genomic Similarities and Differences.</title>
        <authorList>
            <person name="Dluhosova J."/>
            <person name="Istvanek J."/>
            <person name="Nedelnik J."/>
            <person name="Repkova J."/>
        </authorList>
    </citation>
    <scope>NUCLEOTIDE SEQUENCE [LARGE SCALE GENOMIC DNA]</scope>
    <source>
        <strain evidence="2">cv. 10/8</strain>
        <tissue evidence="1">Leaf</tissue>
    </source>
</reference>
<sequence length="70" mass="7475">CGVRLTCEVVLNPNVDDLRLPPRDPTVVSEPMVPRRVRPALCIENLPDKGGEAVGPELTLEGEIVVGSVS</sequence>
<evidence type="ECO:0000313" key="1">
    <source>
        <dbReference type="EMBL" id="MCI19465.1"/>
    </source>
</evidence>
<dbReference type="AlphaFoldDB" id="A0A392Q883"/>
<name>A0A392Q883_9FABA</name>
<comment type="caution">
    <text evidence="1">The sequence shown here is derived from an EMBL/GenBank/DDBJ whole genome shotgun (WGS) entry which is preliminary data.</text>
</comment>
<keyword evidence="2" id="KW-1185">Reference proteome</keyword>
<organism evidence="1 2">
    <name type="scientific">Trifolium medium</name>
    <dbReference type="NCBI Taxonomy" id="97028"/>
    <lineage>
        <taxon>Eukaryota</taxon>
        <taxon>Viridiplantae</taxon>
        <taxon>Streptophyta</taxon>
        <taxon>Embryophyta</taxon>
        <taxon>Tracheophyta</taxon>
        <taxon>Spermatophyta</taxon>
        <taxon>Magnoliopsida</taxon>
        <taxon>eudicotyledons</taxon>
        <taxon>Gunneridae</taxon>
        <taxon>Pentapetalae</taxon>
        <taxon>rosids</taxon>
        <taxon>fabids</taxon>
        <taxon>Fabales</taxon>
        <taxon>Fabaceae</taxon>
        <taxon>Papilionoideae</taxon>
        <taxon>50 kb inversion clade</taxon>
        <taxon>NPAAA clade</taxon>
        <taxon>Hologalegina</taxon>
        <taxon>IRL clade</taxon>
        <taxon>Trifolieae</taxon>
        <taxon>Trifolium</taxon>
    </lineage>
</organism>
<evidence type="ECO:0000313" key="2">
    <source>
        <dbReference type="Proteomes" id="UP000265520"/>
    </source>
</evidence>
<feature type="non-terminal residue" evidence="1">
    <location>
        <position position="1"/>
    </location>
</feature>
<proteinExistence type="predicted"/>
<accession>A0A392Q883</accession>
<dbReference type="EMBL" id="LXQA010114943">
    <property type="protein sequence ID" value="MCI19465.1"/>
    <property type="molecule type" value="Genomic_DNA"/>
</dbReference>
<dbReference type="Proteomes" id="UP000265520">
    <property type="component" value="Unassembled WGS sequence"/>
</dbReference>